<proteinExistence type="predicted"/>
<sequence length="213" mass="25626">MKNLVLFVLIILSFANCREDKTTNSVEQLSYKKDKYLVESQRDVESLDSLIEVENDDLERIRIRIFPSFEQGHSITYSTRDHKIGFYQITQTLNRTEDYYKIPEGKREYHLYEFMKKNSSQNFQHEIMKEEEKVILKHWEAFKKANYQFKNVEMMDGAEFFTSIYERDTIVYVNTNSPSTHQTKLLKTLFELCEKYTEDSITKRNISRLKEYL</sequence>
<evidence type="ECO:0000313" key="1">
    <source>
        <dbReference type="EMBL" id="MBA5630448.1"/>
    </source>
</evidence>
<keyword evidence="2" id="KW-1185">Reference proteome</keyword>
<dbReference type="AlphaFoldDB" id="A0A838ZTX9"/>
<dbReference type="Proteomes" id="UP000552241">
    <property type="component" value="Unassembled WGS sequence"/>
</dbReference>
<reference evidence="1 2" key="1">
    <citation type="submission" date="2020-07" db="EMBL/GenBank/DDBJ databases">
        <title>Moheibacter lacus sp. nov., a member of the family Flavobacteriaceae isolated from freshwater lake sediment.</title>
        <authorList>
            <person name="Liu Y."/>
        </authorList>
    </citation>
    <scope>NUCLEOTIDE SEQUENCE [LARGE SCALE GENOMIC DNA]</scope>
    <source>
        <strain evidence="1 2">BDHS18</strain>
    </source>
</reference>
<protein>
    <submittedName>
        <fullName evidence="1">Uncharacterized protein</fullName>
    </submittedName>
</protein>
<evidence type="ECO:0000313" key="2">
    <source>
        <dbReference type="Proteomes" id="UP000552241"/>
    </source>
</evidence>
<accession>A0A838ZTX9</accession>
<comment type="caution">
    <text evidence="1">The sequence shown here is derived from an EMBL/GenBank/DDBJ whole genome shotgun (WGS) entry which is preliminary data.</text>
</comment>
<name>A0A838ZTX9_9FLAO</name>
<dbReference type="EMBL" id="JACDZE010000004">
    <property type="protein sequence ID" value="MBA5630448.1"/>
    <property type="molecule type" value="Genomic_DNA"/>
</dbReference>
<dbReference type="RefSeq" id="WP_182044045.1">
    <property type="nucleotide sequence ID" value="NZ_JACDZE010000004.1"/>
</dbReference>
<organism evidence="1 2">
    <name type="scientific">Moheibacter lacus</name>
    <dbReference type="NCBI Taxonomy" id="2745851"/>
    <lineage>
        <taxon>Bacteria</taxon>
        <taxon>Pseudomonadati</taxon>
        <taxon>Bacteroidota</taxon>
        <taxon>Flavobacteriia</taxon>
        <taxon>Flavobacteriales</taxon>
        <taxon>Weeksellaceae</taxon>
        <taxon>Moheibacter</taxon>
    </lineage>
</organism>
<gene>
    <name evidence="1" type="ORF">HU137_11750</name>
</gene>